<gene>
    <name evidence="2" type="ORF">GCM10007879_14200</name>
</gene>
<reference evidence="2" key="2">
    <citation type="submission" date="2023-01" db="EMBL/GenBank/DDBJ databases">
        <title>Draft genome sequence of Maritalea porphyrae strain NBRC 107169.</title>
        <authorList>
            <person name="Sun Q."/>
            <person name="Mori K."/>
        </authorList>
    </citation>
    <scope>NUCLEOTIDE SEQUENCE</scope>
    <source>
        <strain evidence="2">NBRC 107169</strain>
    </source>
</reference>
<dbReference type="RefSeq" id="WP_284363122.1">
    <property type="nucleotide sequence ID" value="NZ_BSNI01000002.1"/>
</dbReference>
<dbReference type="Pfam" id="PF04012">
    <property type="entry name" value="PspA_IM30"/>
    <property type="match status" value="1"/>
</dbReference>
<accession>A0ABQ5UPF6</accession>
<name>A0ABQ5UPF6_9HYPH</name>
<reference evidence="2" key="1">
    <citation type="journal article" date="2014" name="Int. J. Syst. Evol. Microbiol.">
        <title>Complete genome of a new Firmicutes species belonging to the dominant human colonic microbiota ('Ruminococcus bicirculans') reveals two chromosomes and a selective capacity to utilize plant glucans.</title>
        <authorList>
            <consortium name="NISC Comparative Sequencing Program"/>
            <person name="Wegmann U."/>
            <person name="Louis P."/>
            <person name="Goesmann A."/>
            <person name="Henrissat B."/>
            <person name="Duncan S.H."/>
            <person name="Flint H.J."/>
        </authorList>
    </citation>
    <scope>NUCLEOTIDE SEQUENCE</scope>
    <source>
        <strain evidence="2">NBRC 107169</strain>
    </source>
</reference>
<sequence length="232" mass="25010">MAEGIAKRVGRIISGSVNALVDAVEDATPQLLMEQAIREVDEAIDEVRAELGRVVAGNHLANKHLADKNAKHADLSDKIELAISQNREDLAEAAISGQLDIEAQIPVLEQTIRDSSEQQKELEGYIAALQAKKREMEDVLKAQKVARKSQATINLDNNASGSQINVASNVARKVDDAGSAFDRIIEKQTGVSLATGQVNADAAKIAELEKLSRDSLIKKRLDDLKNRSAGDA</sequence>
<evidence type="ECO:0008006" key="4">
    <source>
        <dbReference type="Google" id="ProtNLM"/>
    </source>
</evidence>
<dbReference type="PANTHER" id="PTHR31088">
    <property type="entry name" value="MEMBRANE-ASSOCIATED PROTEIN VIPP1, CHLOROPLASTIC"/>
    <property type="match status" value="1"/>
</dbReference>
<comment type="caution">
    <text evidence="2">The sequence shown here is derived from an EMBL/GenBank/DDBJ whole genome shotgun (WGS) entry which is preliminary data.</text>
</comment>
<organism evidence="2 3">
    <name type="scientific">Maritalea porphyrae</name>
    <dbReference type="NCBI Taxonomy" id="880732"/>
    <lineage>
        <taxon>Bacteria</taxon>
        <taxon>Pseudomonadati</taxon>
        <taxon>Pseudomonadota</taxon>
        <taxon>Alphaproteobacteria</taxon>
        <taxon>Hyphomicrobiales</taxon>
        <taxon>Devosiaceae</taxon>
        <taxon>Maritalea</taxon>
    </lineage>
</organism>
<dbReference type="InterPro" id="IPR007157">
    <property type="entry name" value="PspA_VIPP1"/>
</dbReference>
<evidence type="ECO:0000313" key="2">
    <source>
        <dbReference type="EMBL" id="GLQ17171.1"/>
    </source>
</evidence>
<evidence type="ECO:0000256" key="1">
    <source>
        <dbReference type="ARBA" id="ARBA00043985"/>
    </source>
</evidence>
<evidence type="ECO:0000313" key="3">
    <source>
        <dbReference type="Proteomes" id="UP001161405"/>
    </source>
</evidence>
<proteinExistence type="inferred from homology"/>
<comment type="similarity">
    <text evidence="1">Belongs to the PspA/Vipp/IM30 family.</text>
</comment>
<protein>
    <recommendedName>
        <fullName evidence="4">PspA/IM30 family protein</fullName>
    </recommendedName>
</protein>
<keyword evidence="3" id="KW-1185">Reference proteome</keyword>
<dbReference type="Proteomes" id="UP001161405">
    <property type="component" value="Unassembled WGS sequence"/>
</dbReference>
<dbReference type="EMBL" id="BSNI01000002">
    <property type="protein sequence ID" value="GLQ17171.1"/>
    <property type="molecule type" value="Genomic_DNA"/>
</dbReference>
<dbReference type="PANTHER" id="PTHR31088:SF6">
    <property type="entry name" value="PHAGE SHOCK PROTEIN A"/>
    <property type="match status" value="1"/>
</dbReference>